<protein>
    <submittedName>
        <fullName evidence="2">Uncharacterized protein</fullName>
    </submittedName>
</protein>
<proteinExistence type="predicted"/>
<keyword evidence="3" id="KW-1185">Reference proteome</keyword>
<feature type="compositionally biased region" description="Polar residues" evidence="1">
    <location>
        <begin position="231"/>
        <end position="251"/>
    </location>
</feature>
<feature type="compositionally biased region" description="Low complexity" evidence="1">
    <location>
        <begin position="129"/>
        <end position="141"/>
    </location>
</feature>
<dbReference type="Proteomes" id="UP000305948">
    <property type="component" value="Unassembled WGS sequence"/>
</dbReference>
<dbReference type="AlphaFoldDB" id="A0A5C3N4F0"/>
<feature type="compositionally biased region" description="Polar residues" evidence="1">
    <location>
        <begin position="82"/>
        <end position="101"/>
    </location>
</feature>
<dbReference type="OrthoDB" id="10667522at2759"/>
<evidence type="ECO:0000256" key="1">
    <source>
        <dbReference type="SAM" id="MobiDB-lite"/>
    </source>
</evidence>
<dbReference type="EMBL" id="ML213511">
    <property type="protein sequence ID" value="TFK51306.1"/>
    <property type="molecule type" value="Genomic_DNA"/>
</dbReference>
<evidence type="ECO:0000313" key="3">
    <source>
        <dbReference type="Proteomes" id="UP000305948"/>
    </source>
</evidence>
<evidence type="ECO:0000313" key="2">
    <source>
        <dbReference type="EMBL" id="TFK51306.1"/>
    </source>
</evidence>
<name>A0A5C3N4F0_9AGAM</name>
<feature type="compositionally biased region" description="Basic and acidic residues" evidence="1">
    <location>
        <begin position="52"/>
        <end position="64"/>
    </location>
</feature>
<reference evidence="2 3" key="1">
    <citation type="journal article" date="2019" name="Nat. Ecol. Evol.">
        <title>Megaphylogeny resolves global patterns of mushroom evolution.</title>
        <authorList>
            <person name="Varga T."/>
            <person name="Krizsan K."/>
            <person name="Foldi C."/>
            <person name="Dima B."/>
            <person name="Sanchez-Garcia M."/>
            <person name="Sanchez-Ramirez S."/>
            <person name="Szollosi G.J."/>
            <person name="Szarkandi J.G."/>
            <person name="Papp V."/>
            <person name="Albert L."/>
            <person name="Andreopoulos W."/>
            <person name="Angelini C."/>
            <person name="Antonin V."/>
            <person name="Barry K.W."/>
            <person name="Bougher N.L."/>
            <person name="Buchanan P."/>
            <person name="Buyck B."/>
            <person name="Bense V."/>
            <person name="Catcheside P."/>
            <person name="Chovatia M."/>
            <person name="Cooper J."/>
            <person name="Damon W."/>
            <person name="Desjardin D."/>
            <person name="Finy P."/>
            <person name="Geml J."/>
            <person name="Haridas S."/>
            <person name="Hughes K."/>
            <person name="Justo A."/>
            <person name="Karasinski D."/>
            <person name="Kautmanova I."/>
            <person name="Kiss B."/>
            <person name="Kocsube S."/>
            <person name="Kotiranta H."/>
            <person name="LaButti K.M."/>
            <person name="Lechner B.E."/>
            <person name="Liimatainen K."/>
            <person name="Lipzen A."/>
            <person name="Lukacs Z."/>
            <person name="Mihaltcheva S."/>
            <person name="Morgado L.N."/>
            <person name="Niskanen T."/>
            <person name="Noordeloos M.E."/>
            <person name="Ohm R.A."/>
            <person name="Ortiz-Santana B."/>
            <person name="Ovrebo C."/>
            <person name="Racz N."/>
            <person name="Riley R."/>
            <person name="Savchenko A."/>
            <person name="Shiryaev A."/>
            <person name="Soop K."/>
            <person name="Spirin V."/>
            <person name="Szebenyi C."/>
            <person name="Tomsovsky M."/>
            <person name="Tulloss R.E."/>
            <person name="Uehling J."/>
            <person name="Grigoriev I.V."/>
            <person name="Vagvolgyi C."/>
            <person name="Papp T."/>
            <person name="Martin F.M."/>
            <person name="Miettinen O."/>
            <person name="Hibbett D.S."/>
            <person name="Nagy L.G."/>
        </authorList>
    </citation>
    <scope>NUCLEOTIDE SEQUENCE [LARGE SCALE GENOMIC DNA]</scope>
    <source>
        <strain evidence="2 3">OMC1185</strain>
    </source>
</reference>
<gene>
    <name evidence="2" type="ORF">OE88DRAFT_1531804</name>
</gene>
<sequence length="259" mass="27602">MATITASPRPLRRTRTFESLQDVMPSAGPSNTDSLASSSSATSATTSSQPSHDVDANRGDEPKARGRTWTVDSSEDSMPQAGPSNIPSSFGSPPQPSTATLTGGRGFVPLPGRELIRTTRSLMCPASPPALATLPSPSQLPYVANPDSGPPPPRKHRSPTSPTNTEPLGYDPCPPGQREIMQTLREMGIKVRDFEYEEGTKELRRALMRRETVSTVVSEDNASDGGRGEQVSASYTNPPASTELGTSTDNTVLLRHPHP</sequence>
<feature type="compositionally biased region" description="Low complexity" evidence="1">
    <location>
        <begin position="36"/>
        <end position="48"/>
    </location>
</feature>
<feature type="region of interest" description="Disordered" evidence="1">
    <location>
        <begin position="209"/>
        <end position="259"/>
    </location>
</feature>
<organism evidence="2 3">
    <name type="scientific">Heliocybe sulcata</name>
    <dbReference type="NCBI Taxonomy" id="5364"/>
    <lineage>
        <taxon>Eukaryota</taxon>
        <taxon>Fungi</taxon>
        <taxon>Dikarya</taxon>
        <taxon>Basidiomycota</taxon>
        <taxon>Agaricomycotina</taxon>
        <taxon>Agaricomycetes</taxon>
        <taxon>Gloeophyllales</taxon>
        <taxon>Gloeophyllaceae</taxon>
        <taxon>Heliocybe</taxon>
    </lineage>
</organism>
<feature type="region of interest" description="Disordered" evidence="1">
    <location>
        <begin position="1"/>
        <end position="177"/>
    </location>
</feature>
<accession>A0A5C3N4F0</accession>